<dbReference type="Proteomes" id="UP000078540">
    <property type="component" value="Unassembled WGS sequence"/>
</dbReference>
<organism evidence="1 2">
    <name type="scientific">Atta colombica</name>
    <dbReference type="NCBI Taxonomy" id="520822"/>
    <lineage>
        <taxon>Eukaryota</taxon>
        <taxon>Metazoa</taxon>
        <taxon>Ecdysozoa</taxon>
        <taxon>Arthropoda</taxon>
        <taxon>Hexapoda</taxon>
        <taxon>Insecta</taxon>
        <taxon>Pterygota</taxon>
        <taxon>Neoptera</taxon>
        <taxon>Endopterygota</taxon>
        <taxon>Hymenoptera</taxon>
        <taxon>Apocrita</taxon>
        <taxon>Aculeata</taxon>
        <taxon>Formicoidea</taxon>
        <taxon>Formicidae</taxon>
        <taxon>Myrmicinae</taxon>
        <taxon>Atta</taxon>
    </lineage>
</organism>
<reference evidence="1 2" key="1">
    <citation type="submission" date="2015-09" db="EMBL/GenBank/DDBJ databases">
        <title>Atta colombica WGS genome.</title>
        <authorList>
            <person name="Nygaard S."/>
            <person name="Hu H."/>
            <person name="Boomsma J."/>
            <person name="Zhang G."/>
        </authorList>
    </citation>
    <scope>NUCLEOTIDE SEQUENCE [LARGE SCALE GENOMIC DNA]</scope>
    <source>
        <strain evidence="1">Treedump-2</strain>
        <tissue evidence="1">Whole body</tissue>
    </source>
</reference>
<gene>
    <name evidence="1" type="ORF">ALC53_05634</name>
</gene>
<sequence>KLLRNRAQIVVRKAKSDYYLSVFNGSQSFRKVWSRLKHLGLIKDKNNDGRRNTIDLIWDEKFDNSKFYWNYVTPMDITRVFGLMRFCAAQMMSLLNY</sequence>
<protein>
    <submittedName>
        <fullName evidence="1">Uncharacterized protein</fullName>
    </submittedName>
</protein>
<name>A0A151I3Y6_9HYME</name>
<evidence type="ECO:0000313" key="1">
    <source>
        <dbReference type="EMBL" id="KYM83966.1"/>
    </source>
</evidence>
<dbReference type="AlphaFoldDB" id="A0A151I3Y6"/>
<keyword evidence="2" id="KW-1185">Reference proteome</keyword>
<proteinExistence type="predicted"/>
<evidence type="ECO:0000313" key="2">
    <source>
        <dbReference type="Proteomes" id="UP000078540"/>
    </source>
</evidence>
<accession>A0A151I3Y6</accession>
<dbReference type="EMBL" id="KQ976473">
    <property type="protein sequence ID" value="KYM83966.1"/>
    <property type="molecule type" value="Genomic_DNA"/>
</dbReference>
<feature type="non-terminal residue" evidence="1">
    <location>
        <position position="1"/>
    </location>
</feature>